<gene>
    <name evidence="2" type="ORF">MYCIT1_LOCUS9409</name>
</gene>
<keyword evidence="3" id="KW-1185">Reference proteome</keyword>
<organism evidence="2 3">
    <name type="scientific">Mycena citricolor</name>
    <dbReference type="NCBI Taxonomy" id="2018698"/>
    <lineage>
        <taxon>Eukaryota</taxon>
        <taxon>Fungi</taxon>
        <taxon>Dikarya</taxon>
        <taxon>Basidiomycota</taxon>
        <taxon>Agaricomycotina</taxon>
        <taxon>Agaricomycetes</taxon>
        <taxon>Agaricomycetidae</taxon>
        <taxon>Agaricales</taxon>
        <taxon>Marasmiineae</taxon>
        <taxon>Mycenaceae</taxon>
        <taxon>Mycena</taxon>
    </lineage>
</organism>
<accession>A0AAD2H2U8</accession>
<comment type="caution">
    <text evidence="2">The sequence shown here is derived from an EMBL/GenBank/DDBJ whole genome shotgun (WGS) entry which is preliminary data.</text>
</comment>
<reference evidence="2" key="1">
    <citation type="submission" date="2023-11" db="EMBL/GenBank/DDBJ databases">
        <authorList>
            <person name="De Vega J J."/>
            <person name="De Vega J J."/>
        </authorList>
    </citation>
    <scope>NUCLEOTIDE SEQUENCE</scope>
</reference>
<feature type="region of interest" description="Disordered" evidence="1">
    <location>
        <begin position="1"/>
        <end position="25"/>
    </location>
</feature>
<evidence type="ECO:0000256" key="1">
    <source>
        <dbReference type="SAM" id="MobiDB-lite"/>
    </source>
</evidence>
<feature type="compositionally biased region" description="Basic and acidic residues" evidence="1">
    <location>
        <begin position="1"/>
        <end position="11"/>
    </location>
</feature>
<evidence type="ECO:0000313" key="3">
    <source>
        <dbReference type="Proteomes" id="UP001295794"/>
    </source>
</evidence>
<name>A0AAD2H2U8_9AGAR</name>
<dbReference type="AlphaFoldDB" id="A0AAD2H2U8"/>
<dbReference type="EMBL" id="CAVNYO010000116">
    <property type="protein sequence ID" value="CAK5267139.1"/>
    <property type="molecule type" value="Genomic_DNA"/>
</dbReference>
<proteinExistence type="predicted"/>
<evidence type="ECO:0000313" key="2">
    <source>
        <dbReference type="EMBL" id="CAK5267139.1"/>
    </source>
</evidence>
<protein>
    <submittedName>
        <fullName evidence="2">Uncharacterized protein</fullName>
    </submittedName>
</protein>
<sequence length="59" mass="6523">MTGTQRRDDRQVGFPCPRRRSGGERMAAWPALGLIPSTAGFVQIEHQSGDHHGGRSVYM</sequence>
<dbReference type="Proteomes" id="UP001295794">
    <property type="component" value="Unassembled WGS sequence"/>
</dbReference>